<protein>
    <submittedName>
        <fullName evidence="1">HAD family hydrolase</fullName>
        <ecNumber evidence="1">3.1.3.-</ecNumber>
    </submittedName>
</protein>
<keyword evidence="1" id="KW-0378">Hydrolase</keyword>
<dbReference type="GO" id="GO:0016787">
    <property type="term" value="F:hydrolase activity"/>
    <property type="evidence" value="ECO:0007669"/>
    <property type="project" value="UniProtKB-KW"/>
</dbReference>
<comment type="caution">
    <text evidence="1">The sequence shown here is derived from an EMBL/GenBank/DDBJ whole genome shotgun (WGS) entry which is preliminary data.</text>
</comment>
<sequence>MADNSAHEIKIAVFDLNKTFYNKSSKDEFFKFVSAKKPHKVAYYFQMLYYKMLLKMHQIRQTEFKENFFNYLDNLPPDKVDAYAREFWQQEYPDNFNQEIKARLDRLKKEGVQIFCATGGLEVYVKPLFKLYPIDGIFGTKANYTDGTYLVDGKACKAEEKIARIDEYFKNQKYKIVEAYSDDKEEILDEAEKAWLVKDGELKPYQK</sequence>
<evidence type="ECO:0000313" key="1">
    <source>
        <dbReference type="EMBL" id="MER2996276.1"/>
    </source>
</evidence>
<gene>
    <name evidence="1" type="ORF">ABS362_01885</name>
</gene>
<name>A0ABV1RPH7_9BACT</name>
<dbReference type="Gene3D" id="1.20.1440.100">
    <property type="entry name" value="SG protein - dephosphorylation function"/>
    <property type="match status" value="1"/>
</dbReference>
<dbReference type="Gene3D" id="3.40.50.1000">
    <property type="entry name" value="HAD superfamily/HAD-like"/>
    <property type="match status" value="1"/>
</dbReference>
<dbReference type="RefSeq" id="WP_350410506.1">
    <property type="nucleotide sequence ID" value="NZ_JBEOKT010000002.1"/>
</dbReference>
<dbReference type="InterPro" id="IPR023214">
    <property type="entry name" value="HAD_sf"/>
</dbReference>
<evidence type="ECO:0000313" key="2">
    <source>
        <dbReference type="Proteomes" id="UP001476807"/>
    </source>
</evidence>
<proteinExistence type="predicted"/>
<dbReference type="SUPFAM" id="SSF56784">
    <property type="entry name" value="HAD-like"/>
    <property type="match status" value="1"/>
</dbReference>
<dbReference type="Pfam" id="PF12710">
    <property type="entry name" value="HAD"/>
    <property type="match status" value="1"/>
</dbReference>
<accession>A0ABV1RPH7</accession>
<dbReference type="Proteomes" id="UP001476807">
    <property type="component" value="Unassembled WGS sequence"/>
</dbReference>
<keyword evidence="2" id="KW-1185">Reference proteome</keyword>
<dbReference type="EMBL" id="JBEOKT010000002">
    <property type="protein sequence ID" value="MER2996276.1"/>
    <property type="molecule type" value="Genomic_DNA"/>
</dbReference>
<organism evidence="1 2">
    <name type="scientific">Pontibacter populi</name>
    <dbReference type="NCBI Taxonomy" id="890055"/>
    <lineage>
        <taxon>Bacteria</taxon>
        <taxon>Pseudomonadati</taxon>
        <taxon>Bacteroidota</taxon>
        <taxon>Cytophagia</taxon>
        <taxon>Cytophagales</taxon>
        <taxon>Hymenobacteraceae</taxon>
        <taxon>Pontibacter</taxon>
    </lineage>
</organism>
<dbReference type="EC" id="3.1.3.-" evidence="1"/>
<dbReference type="NCBIfam" id="TIGR01488">
    <property type="entry name" value="HAD-SF-IB"/>
    <property type="match status" value="1"/>
</dbReference>
<dbReference type="InterPro" id="IPR036412">
    <property type="entry name" value="HAD-like_sf"/>
</dbReference>
<reference evidence="1 2" key="1">
    <citation type="submission" date="2024-06" db="EMBL/GenBank/DDBJ databases">
        <title>Pontibacter populi HYL7-15.</title>
        <authorList>
            <person name="Kim M.K."/>
        </authorList>
    </citation>
    <scope>NUCLEOTIDE SEQUENCE [LARGE SCALE GENOMIC DNA]</scope>
    <source>
        <strain evidence="1 2">HYL7-15</strain>
    </source>
</reference>